<reference evidence="2 3" key="1">
    <citation type="journal article" date="2019" name="Nat. Ecol. Evol.">
        <title>Megaphylogeny resolves global patterns of mushroom evolution.</title>
        <authorList>
            <person name="Varga T."/>
            <person name="Krizsan K."/>
            <person name="Foldi C."/>
            <person name="Dima B."/>
            <person name="Sanchez-Garcia M."/>
            <person name="Sanchez-Ramirez S."/>
            <person name="Szollosi G.J."/>
            <person name="Szarkandi J.G."/>
            <person name="Papp V."/>
            <person name="Albert L."/>
            <person name="Andreopoulos W."/>
            <person name="Angelini C."/>
            <person name="Antonin V."/>
            <person name="Barry K.W."/>
            <person name="Bougher N.L."/>
            <person name="Buchanan P."/>
            <person name="Buyck B."/>
            <person name="Bense V."/>
            <person name="Catcheside P."/>
            <person name="Chovatia M."/>
            <person name="Cooper J."/>
            <person name="Damon W."/>
            <person name="Desjardin D."/>
            <person name="Finy P."/>
            <person name="Geml J."/>
            <person name="Haridas S."/>
            <person name="Hughes K."/>
            <person name="Justo A."/>
            <person name="Karasinski D."/>
            <person name="Kautmanova I."/>
            <person name="Kiss B."/>
            <person name="Kocsube S."/>
            <person name="Kotiranta H."/>
            <person name="LaButti K.M."/>
            <person name="Lechner B.E."/>
            <person name="Liimatainen K."/>
            <person name="Lipzen A."/>
            <person name="Lukacs Z."/>
            <person name="Mihaltcheva S."/>
            <person name="Morgado L.N."/>
            <person name="Niskanen T."/>
            <person name="Noordeloos M.E."/>
            <person name="Ohm R.A."/>
            <person name="Ortiz-Santana B."/>
            <person name="Ovrebo C."/>
            <person name="Racz N."/>
            <person name="Riley R."/>
            <person name="Savchenko A."/>
            <person name="Shiryaev A."/>
            <person name="Soop K."/>
            <person name="Spirin V."/>
            <person name="Szebenyi C."/>
            <person name="Tomsovsky M."/>
            <person name="Tulloss R.E."/>
            <person name="Uehling J."/>
            <person name="Grigoriev I.V."/>
            <person name="Vagvolgyi C."/>
            <person name="Papp T."/>
            <person name="Martin F.M."/>
            <person name="Miettinen O."/>
            <person name="Hibbett D.S."/>
            <person name="Nagy L.G."/>
        </authorList>
    </citation>
    <scope>NUCLEOTIDE SEQUENCE [LARGE SCALE GENOMIC DNA]</scope>
    <source>
        <strain evidence="2 3">FP101781</strain>
    </source>
</reference>
<dbReference type="EMBL" id="QPFP01000015">
    <property type="protein sequence ID" value="TEB32330.1"/>
    <property type="molecule type" value="Genomic_DNA"/>
</dbReference>
<comment type="caution">
    <text evidence="2">The sequence shown here is derived from an EMBL/GenBank/DDBJ whole genome shotgun (WGS) entry which is preliminary data.</text>
</comment>
<protein>
    <submittedName>
        <fullName evidence="2">Uncharacterized protein</fullName>
    </submittedName>
</protein>
<accession>A0A4Y7TDW5</accession>
<sequence>MEFEGGRVVNSLKFGSAKRQLREDMGGTMNTQGEGKAKALEKHCAKREASWRWIEISQGTIEGKADGREGYRDPQKVKSRHGWYLFVTRISMRCEYVGVTGWCGCGNARRNVQQKGGGGGVMEGRGKGGIEGETQRCTSEDEGIHDECPNDAKRVQGDYANTYSNVYLPRLQYAPTLSRPRGM</sequence>
<organism evidence="2 3">
    <name type="scientific">Coprinellus micaceus</name>
    <name type="common">Glistening ink-cap mushroom</name>
    <name type="synonym">Coprinus micaceus</name>
    <dbReference type="NCBI Taxonomy" id="71717"/>
    <lineage>
        <taxon>Eukaryota</taxon>
        <taxon>Fungi</taxon>
        <taxon>Dikarya</taxon>
        <taxon>Basidiomycota</taxon>
        <taxon>Agaricomycotina</taxon>
        <taxon>Agaricomycetes</taxon>
        <taxon>Agaricomycetidae</taxon>
        <taxon>Agaricales</taxon>
        <taxon>Agaricineae</taxon>
        <taxon>Psathyrellaceae</taxon>
        <taxon>Coprinellus</taxon>
    </lineage>
</organism>
<dbReference type="AlphaFoldDB" id="A0A4Y7TDW5"/>
<feature type="region of interest" description="Disordered" evidence="1">
    <location>
        <begin position="114"/>
        <end position="151"/>
    </location>
</feature>
<feature type="compositionally biased region" description="Basic and acidic residues" evidence="1">
    <location>
        <begin position="124"/>
        <end position="134"/>
    </location>
</feature>
<gene>
    <name evidence="2" type="ORF">FA13DRAFT_247259</name>
</gene>
<keyword evidence="3" id="KW-1185">Reference proteome</keyword>
<name>A0A4Y7TDW5_COPMI</name>
<evidence type="ECO:0000256" key="1">
    <source>
        <dbReference type="SAM" id="MobiDB-lite"/>
    </source>
</evidence>
<evidence type="ECO:0000313" key="2">
    <source>
        <dbReference type="EMBL" id="TEB32330.1"/>
    </source>
</evidence>
<dbReference type="Proteomes" id="UP000298030">
    <property type="component" value="Unassembled WGS sequence"/>
</dbReference>
<evidence type="ECO:0000313" key="3">
    <source>
        <dbReference type="Proteomes" id="UP000298030"/>
    </source>
</evidence>
<proteinExistence type="predicted"/>